<accession>A0A2T9YAU6</accession>
<protein>
    <submittedName>
        <fullName evidence="1">Uncharacterized protein</fullName>
    </submittedName>
</protein>
<evidence type="ECO:0000313" key="2">
    <source>
        <dbReference type="Proteomes" id="UP000245699"/>
    </source>
</evidence>
<sequence>MSSLMYNTKQEAQNSLLENIEAFLNQEDSESLVKTISVDEVMNTIQKTKKESSQK</sequence>
<reference evidence="1 2" key="1">
    <citation type="journal article" date="2018" name="MBio">
        <title>Comparative Genomics Reveals the Core Gene Toolbox for the Fungus-Insect Symbiosis.</title>
        <authorList>
            <person name="Wang Y."/>
            <person name="Stata M."/>
            <person name="Wang W."/>
            <person name="Stajich J.E."/>
            <person name="White M.M."/>
            <person name="Moncalvo J.M."/>
        </authorList>
    </citation>
    <scope>NUCLEOTIDE SEQUENCE [LARGE SCALE GENOMIC DNA]</scope>
    <source>
        <strain evidence="1 2">AUS-77-4</strain>
    </source>
</reference>
<dbReference type="AlphaFoldDB" id="A0A2T9YAU6"/>
<organism evidence="1 2">
    <name type="scientific">Furculomyces boomerangus</name>
    <dbReference type="NCBI Taxonomy" id="61424"/>
    <lineage>
        <taxon>Eukaryota</taxon>
        <taxon>Fungi</taxon>
        <taxon>Fungi incertae sedis</taxon>
        <taxon>Zoopagomycota</taxon>
        <taxon>Kickxellomycotina</taxon>
        <taxon>Harpellomycetes</taxon>
        <taxon>Harpellales</taxon>
        <taxon>Harpellaceae</taxon>
        <taxon>Furculomyces</taxon>
    </lineage>
</organism>
<comment type="caution">
    <text evidence="1">The sequence shown here is derived from an EMBL/GenBank/DDBJ whole genome shotgun (WGS) entry which is preliminary data.</text>
</comment>
<evidence type="ECO:0000313" key="1">
    <source>
        <dbReference type="EMBL" id="PVU89466.1"/>
    </source>
</evidence>
<gene>
    <name evidence="1" type="ORF">BB559_005091</name>
</gene>
<name>A0A2T9YAU6_9FUNG</name>
<keyword evidence="2" id="KW-1185">Reference proteome</keyword>
<proteinExistence type="predicted"/>
<dbReference type="Proteomes" id="UP000245699">
    <property type="component" value="Unassembled WGS sequence"/>
</dbReference>
<dbReference type="EMBL" id="MBFT01000540">
    <property type="protein sequence ID" value="PVU89466.1"/>
    <property type="molecule type" value="Genomic_DNA"/>
</dbReference>